<evidence type="ECO:0000313" key="3">
    <source>
        <dbReference type="Proteomes" id="UP001595897"/>
    </source>
</evidence>
<evidence type="ECO:0008006" key="4">
    <source>
        <dbReference type="Google" id="ProtNLM"/>
    </source>
</evidence>
<evidence type="ECO:0000256" key="1">
    <source>
        <dbReference type="SAM" id="Coils"/>
    </source>
</evidence>
<gene>
    <name evidence="2" type="ORF">ACFO4O_04120</name>
</gene>
<organism evidence="2 3">
    <name type="scientific">Glaciecola siphonariae</name>
    <dbReference type="NCBI Taxonomy" id="521012"/>
    <lineage>
        <taxon>Bacteria</taxon>
        <taxon>Pseudomonadati</taxon>
        <taxon>Pseudomonadota</taxon>
        <taxon>Gammaproteobacteria</taxon>
        <taxon>Alteromonadales</taxon>
        <taxon>Alteromonadaceae</taxon>
        <taxon>Glaciecola</taxon>
    </lineage>
</organism>
<keyword evidence="3" id="KW-1185">Reference proteome</keyword>
<dbReference type="EMBL" id="JBHSGU010000002">
    <property type="protein sequence ID" value="MFC4699344.1"/>
    <property type="molecule type" value="Genomic_DNA"/>
</dbReference>
<keyword evidence="1" id="KW-0175">Coiled coil</keyword>
<dbReference type="Proteomes" id="UP001595897">
    <property type="component" value="Unassembled WGS sequence"/>
</dbReference>
<protein>
    <recommendedName>
        <fullName evidence="4">Phage protein</fullName>
    </recommendedName>
</protein>
<evidence type="ECO:0000313" key="2">
    <source>
        <dbReference type="EMBL" id="MFC4699344.1"/>
    </source>
</evidence>
<feature type="coiled-coil region" evidence="1">
    <location>
        <begin position="60"/>
        <end position="93"/>
    </location>
</feature>
<comment type="caution">
    <text evidence="2">The sequence shown here is derived from an EMBL/GenBank/DDBJ whole genome shotgun (WGS) entry which is preliminary data.</text>
</comment>
<dbReference type="RefSeq" id="WP_382406093.1">
    <property type="nucleotide sequence ID" value="NZ_JBHSGU010000002.1"/>
</dbReference>
<accession>A0ABV9LTL8</accession>
<sequence>MNDLVKQLRIKAGVIEMGERISFGSETSLMFKAADEIEKLKNDISVMIQKAASKNLPAYREQSQKMLAAIEENEKQAKRIAELEQERDEYHSMVVYTGMIMEESEGVAGYHLNGDLAPWDELFTSPEYKSALAIRDLEQQALGVESASQYALNKFPNGAIHSMAEYANKLREKAEALRG</sequence>
<reference evidence="3" key="1">
    <citation type="journal article" date="2019" name="Int. J. Syst. Evol. Microbiol.">
        <title>The Global Catalogue of Microorganisms (GCM) 10K type strain sequencing project: providing services to taxonomists for standard genome sequencing and annotation.</title>
        <authorList>
            <consortium name="The Broad Institute Genomics Platform"/>
            <consortium name="The Broad Institute Genome Sequencing Center for Infectious Disease"/>
            <person name="Wu L."/>
            <person name="Ma J."/>
        </authorList>
    </citation>
    <scope>NUCLEOTIDE SEQUENCE [LARGE SCALE GENOMIC DNA]</scope>
    <source>
        <strain evidence="3">KACC 12507</strain>
    </source>
</reference>
<name>A0ABV9LTL8_9ALTE</name>
<proteinExistence type="predicted"/>